<name>A0A2T0ZZT3_9ACTN</name>
<organism evidence="5 6">
    <name type="scientific">Antricoccus suffuscus</name>
    <dbReference type="NCBI Taxonomy" id="1629062"/>
    <lineage>
        <taxon>Bacteria</taxon>
        <taxon>Bacillati</taxon>
        <taxon>Actinomycetota</taxon>
        <taxon>Actinomycetes</taxon>
        <taxon>Geodermatophilales</taxon>
        <taxon>Antricoccaceae</taxon>
        <taxon>Antricoccus</taxon>
    </lineage>
</organism>
<comment type="caution">
    <text evidence="5">The sequence shown here is derived from an EMBL/GenBank/DDBJ whole genome shotgun (WGS) entry which is preliminary data.</text>
</comment>
<accession>A0A2T0ZZT3</accession>
<dbReference type="Pfam" id="PF13458">
    <property type="entry name" value="Peripla_BP_6"/>
    <property type="match status" value="1"/>
</dbReference>
<evidence type="ECO:0000313" key="5">
    <source>
        <dbReference type="EMBL" id="PRZ41794.1"/>
    </source>
</evidence>
<dbReference type="PANTHER" id="PTHR47235">
    <property type="entry name" value="BLR6548 PROTEIN"/>
    <property type="match status" value="1"/>
</dbReference>
<evidence type="ECO:0000256" key="1">
    <source>
        <dbReference type="ARBA" id="ARBA00010062"/>
    </source>
</evidence>
<comment type="similarity">
    <text evidence="1">Belongs to the leucine-binding protein family.</text>
</comment>
<evidence type="ECO:0000256" key="3">
    <source>
        <dbReference type="SAM" id="SignalP"/>
    </source>
</evidence>
<feature type="chain" id="PRO_5038683667" evidence="3">
    <location>
        <begin position="22"/>
        <end position="414"/>
    </location>
</feature>
<dbReference type="AlphaFoldDB" id="A0A2T0ZZT3"/>
<feature type="domain" description="Leucine-binding protein" evidence="4">
    <location>
        <begin position="43"/>
        <end position="369"/>
    </location>
</feature>
<evidence type="ECO:0000313" key="6">
    <source>
        <dbReference type="Proteomes" id="UP000237752"/>
    </source>
</evidence>
<keyword evidence="2 3" id="KW-0732">Signal</keyword>
<reference evidence="5 6" key="1">
    <citation type="submission" date="2018-03" db="EMBL/GenBank/DDBJ databases">
        <title>Genomic Encyclopedia of Archaeal and Bacterial Type Strains, Phase II (KMG-II): from individual species to whole genera.</title>
        <authorList>
            <person name="Goeker M."/>
        </authorList>
    </citation>
    <scope>NUCLEOTIDE SEQUENCE [LARGE SCALE GENOMIC DNA]</scope>
    <source>
        <strain evidence="5 6">DSM 100065</strain>
    </source>
</reference>
<dbReference type="Proteomes" id="UP000237752">
    <property type="component" value="Unassembled WGS sequence"/>
</dbReference>
<feature type="signal peptide" evidence="3">
    <location>
        <begin position="1"/>
        <end position="21"/>
    </location>
</feature>
<keyword evidence="6" id="KW-1185">Reference proteome</keyword>
<proteinExistence type="inferred from homology"/>
<dbReference type="PANTHER" id="PTHR47235:SF1">
    <property type="entry name" value="BLR6548 PROTEIN"/>
    <property type="match status" value="1"/>
</dbReference>
<dbReference type="InterPro" id="IPR028081">
    <property type="entry name" value="Leu-bd"/>
</dbReference>
<evidence type="ECO:0000256" key="2">
    <source>
        <dbReference type="ARBA" id="ARBA00022729"/>
    </source>
</evidence>
<gene>
    <name evidence="5" type="ORF">CLV47_108153</name>
</gene>
<dbReference type="PROSITE" id="PS51257">
    <property type="entry name" value="PROKAR_LIPOPROTEIN"/>
    <property type="match status" value="1"/>
</dbReference>
<dbReference type="OrthoDB" id="26870at2"/>
<dbReference type="SUPFAM" id="SSF53822">
    <property type="entry name" value="Periplasmic binding protein-like I"/>
    <property type="match status" value="1"/>
</dbReference>
<dbReference type="InterPro" id="IPR028082">
    <property type="entry name" value="Peripla_BP_I"/>
</dbReference>
<dbReference type="CDD" id="cd06343">
    <property type="entry name" value="PBP1_ABC_ligand_binding-like"/>
    <property type="match status" value="1"/>
</dbReference>
<dbReference type="Gene3D" id="3.40.50.2300">
    <property type="match status" value="2"/>
</dbReference>
<protein>
    <submittedName>
        <fullName evidence="5">Amino acid/amide ABC transporter substrate-binding protein (HAAT family)</fullName>
    </submittedName>
</protein>
<evidence type="ECO:0000259" key="4">
    <source>
        <dbReference type="Pfam" id="PF13458"/>
    </source>
</evidence>
<sequence>MKRRIAAVAVAGACIALTLTACGGRNDKGASASGCDTGITDSEINLGTSVPMSGAGAAYGVLAKTAQAYFDDLNADGGVKMGDGKTRKIKYFTEDDAYDPARTVSNVRKLVEQDKVFAIYSVLGTSPNLAISDYVNGKGIPTLFSQTGTDEFLNNTKEKPWIVGYLPQYQFEAHVMAQYVLDNAPNGKVGLLYQNDGFGKGMLANFEKEFKGTSVQIVGSQGYEQSGGSIDSQIVNLQNSGADVFLDYATGTFMTQSLKKKGELGWHPLTILTSGSNDATTLVGPAGAEATNGAVSFKWMKDVSDTSWTDDAGMKKWIAFATKHSVDPMNGIASSGYMTTQVLQKVLENTNGCKRQDMLDAVYSLSGVTPDLILPGVAIETKKGYPYILTQVQMSKFDGAHWKPEGKIIKHGDK</sequence>
<dbReference type="RefSeq" id="WP_106349171.1">
    <property type="nucleotide sequence ID" value="NZ_PVUE01000008.1"/>
</dbReference>
<dbReference type="EMBL" id="PVUE01000008">
    <property type="protein sequence ID" value="PRZ41794.1"/>
    <property type="molecule type" value="Genomic_DNA"/>
</dbReference>